<dbReference type="Gene3D" id="1.10.10.10">
    <property type="entry name" value="Winged helix-like DNA-binding domain superfamily/Winged helix DNA-binding domain"/>
    <property type="match status" value="1"/>
</dbReference>
<accession>A0A917GHJ4</accession>
<sequence>MRQEAARRLVPMTETRWLSPEEREAWLALVSIMFTLPGSIESQLQTEADLSLAEYLVLAMLSEATDRRRRMSELATVTNTSQSRLSRIVARLERDGLVVRTGDDKDKRVVLAEITDRGLEKVREVAPGHVEHVRRTVFDRLTPEQVRQLALIGRVVDDTAGPGVMGVAASGM</sequence>
<keyword evidence="3" id="KW-1185">Reference proteome</keyword>
<reference evidence="2" key="1">
    <citation type="journal article" date="2014" name="Int. J. Syst. Evol. Microbiol.">
        <title>Complete genome sequence of Corynebacterium casei LMG S-19264T (=DSM 44701T), isolated from a smear-ripened cheese.</title>
        <authorList>
            <consortium name="US DOE Joint Genome Institute (JGI-PGF)"/>
            <person name="Walter F."/>
            <person name="Albersmeier A."/>
            <person name="Kalinowski J."/>
            <person name="Ruckert C."/>
        </authorList>
    </citation>
    <scope>NUCLEOTIDE SEQUENCE</scope>
    <source>
        <strain evidence="2">CGMCC 1.12187</strain>
    </source>
</reference>
<dbReference type="InterPro" id="IPR039422">
    <property type="entry name" value="MarR/SlyA-like"/>
</dbReference>
<protein>
    <submittedName>
        <fullName evidence="2">MarR family transcriptional regulator</fullName>
    </submittedName>
</protein>
<gene>
    <name evidence="2" type="ORF">GCM10011374_06010</name>
</gene>
<organism evidence="2 3">
    <name type="scientific">Kocuria dechangensis</name>
    <dbReference type="NCBI Taxonomy" id="1176249"/>
    <lineage>
        <taxon>Bacteria</taxon>
        <taxon>Bacillati</taxon>
        <taxon>Actinomycetota</taxon>
        <taxon>Actinomycetes</taxon>
        <taxon>Micrococcales</taxon>
        <taxon>Micrococcaceae</taxon>
        <taxon>Kocuria</taxon>
    </lineage>
</organism>
<dbReference type="InterPro" id="IPR000835">
    <property type="entry name" value="HTH_MarR-typ"/>
</dbReference>
<name>A0A917GHJ4_9MICC</name>
<dbReference type="GO" id="GO:0006950">
    <property type="term" value="P:response to stress"/>
    <property type="evidence" value="ECO:0007669"/>
    <property type="project" value="TreeGrafter"/>
</dbReference>
<dbReference type="PRINTS" id="PR00598">
    <property type="entry name" value="HTHMARR"/>
</dbReference>
<dbReference type="PROSITE" id="PS50995">
    <property type="entry name" value="HTH_MARR_2"/>
    <property type="match status" value="1"/>
</dbReference>
<reference evidence="2" key="2">
    <citation type="submission" date="2020-09" db="EMBL/GenBank/DDBJ databases">
        <authorList>
            <person name="Sun Q."/>
            <person name="Zhou Y."/>
        </authorList>
    </citation>
    <scope>NUCLEOTIDE SEQUENCE</scope>
    <source>
        <strain evidence="2">CGMCC 1.12187</strain>
    </source>
</reference>
<dbReference type="InterPro" id="IPR036390">
    <property type="entry name" value="WH_DNA-bd_sf"/>
</dbReference>
<dbReference type="EMBL" id="BMEQ01000002">
    <property type="protein sequence ID" value="GGG46456.1"/>
    <property type="molecule type" value="Genomic_DNA"/>
</dbReference>
<evidence type="ECO:0000313" key="3">
    <source>
        <dbReference type="Proteomes" id="UP000638848"/>
    </source>
</evidence>
<dbReference type="InterPro" id="IPR036388">
    <property type="entry name" value="WH-like_DNA-bd_sf"/>
</dbReference>
<dbReference type="PANTHER" id="PTHR33164:SF99">
    <property type="entry name" value="MARR FAMILY REGULATORY PROTEIN"/>
    <property type="match status" value="1"/>
</dbReference>
<dbReference type="AlphaFoldDB" id="A0A917GHJ4"/>
<dbReference type="Pfam" id="PF12802">
    <property type="entry name" value="MarR_2"/>
    <property type="match status" value="1"/>
</dbReference>
<evidence type="ECO:0000313" key="2">
    <source>
        <dbReference type="EMBL" id="GGG46456.1"/>
    </source>
</evidence>
<dbReference type="Proteomes" id="UP000638848">
    <property type="component" value="Unassembled WGS sequence"/>
</dbReference>
<proteinExistence type="predicted"/>
<dbReference type="GO" id="GO:0003700">
    <property type="term" value="F:DNA-binding transcription factor activity"/>
    <property type="evidence" value="ECO:0007669"/>
    <property type="project" value="InterPro"/>
</dbReference>
<feature type="domain" description="HTH marR-type" evidence="1">
    <location>
        <begin position="22"/>
        <end position="158"/>
    </location>
</feature>
<dbReference type="PANTHER" id="PTHR33164">
    <property type="entry name" value="TRANSCRIPTIONAL REGULATOR, MARR FAMILY"/>
    <property type="match status" value="1"/>
</dbReference>
<evidence type="ECO:0000259" key="1">
    <source>
        <dbReference type="PROSITE" id="PS50995"/>
    </source>
</evidence>
<dbReference type="SMART" id="SM00347">
    <property type="entry name" value="HTH_MARR"/>
    <property type="match status" value="1"/>
</dbReference>
<comment type="caution">
    <text evidence="2">The sequence shown here is derived from an EMBL/GenBank/DDBJ whole genome shotgun (WGS) entry which is preliminary data.</text>
</comment>
<dbReference type="SUPFAM" id="SSF46785">
    <property type="entry name" value="Winged helix' DNA-binding domain"/>
    <property type="match status" value="1"/>
</dbReference>